<keyword evidence="9 13" id="KW-0574">Periplasm</keyword>
<dbReference type="Pfam" id="PF03892">
    <property type="entry name" value="NapB"/>
    <property type="match status" value="1"/>
</dbReference>
<feature type="signal peptide" evidence="17">
    <location>
        <begin position="1"/>
        <end position="30"/>
    </location>
</feature>
<comment type="similarity">
    <text evidence="3 13">Belongs to the NapB family.</text>
</comment>
<evidence type="ECO:0000256" key="4">
    <source>
        <dbReference type="ARBA" id="ARBA00013773"/>
    </source>
</evidence>
<evidence type="ECO:0000256" key="9">
    <source>
        <dbReference type="ARBA" id="ARBA00022764"/>
    </source>
</evidence>
<evidence type="ECO:0000256" key="5">
    <source>
        <dbReference type="ARBA" id="ARBA00022448"/>
    </source>
</evidence>
<dbReference type="GO" id="GO:0009061">
    <property type="term" value="P:anaerobic respiration"/>
    <property type="evidence" value="ECO:0007669"/>
    <property type="project" value="InterPro"/>
</dbReference>
<evidence type="ECO:0000256" key="12">
    <source>
        <dbReference type="ARBA" id="ARBA00031832"/>
    </source>
</evidence>
<feature type="region of interest" description="Disordered" evidence="16">
    <location>
        <begin position="32"/>
        <end position="57"/>
    </location>
</feature>
<dbReference type="InterPro" id="IPR036280">
    <property type="entry name" value="Multihaem_cyt_sf"/>
</dbReference>
<evidence type="ECO:0000256" key="1">
    <source>
        <dbReference type="ARBA" id="ARBA00002599"/>
    </source>
</evidence>
<protein>
    <recommendedName>
        <fullName evidence="4 13">Periplasmic nitrate reductase, electron transfer subunit</fullName>
    </recommendedName>
    <alternativeName>
        <fullName evidence="12 13">Diheme cytochrome c NapB</fullName>
    </alternativeName>
</protein>
<name>A0A1S7LHM5_MAGMO</name>
<evidence type="ECO:0000256" key="8">
    <source>
        <dbReference type="ARBA" id="ARBA00022729"/>
    </source>
</evidence>
<evidence type="ECO:0000256" key="7">
    <source>
        <dbReference type="ARBA" id="ARBA00022723"/>
    </source>
</evidence>
<evidence type="ECO:0000256" key="17">
    <source>
        <dbReference type="SAM" id="SignalP"/>
    </source>
</evidence>
<evidence type="ECO:0000256" key="3">
    <source>
        <dbReference type="ARBA" id="ARBA00007368"/>
    </source>
</evidence>
<evidence type="ECO:0000313" key="18">
    <source>
        <dbReference type="EMBL" id="CRH05589.1"/>
    </source>
</evidence>
<feature type="binding site" description="axial binding residue" evidence="15">
    <location>
        <position position="134"/>
    </location>
    <ligand>
        <name>heme c</name>
        <dbReference type="ChEBI" id="CHEBI:61717"/>
        <label>2</label>
    </ligand>
    <ligandPart>
        <name>Fe</name>
        <dbReference type="ChEBI" id="CHEBI:18248"/>
    </ligandPart>
</feature>
<feature type="binding site" description="covalent" evidence="14">
    <location>
        <position position="90"/>
    </location>
    <ligand>
        <name>heme c</name>
        <dbReference type="ChEBI" id="CHEBI:61717"/>
        <label>1</label>
    </ligand>
</feature>
<organism evidence="18">
    <name type="scientific">Magnetococcus massalia (strain MO-1)</name>
    <dbReference type="NCBI Taxonomy" id="451514"/>
    <lineage>
        <taxon>Bacteria</taxon>
        <taxon>Pseudomonadati</taxon>
        <taxon>Pseudomonadota</taxon>
        <taxon>Magnetococcia</taxon>
        <taxon>Magnetococcales</taxon>
        <taxon>Magnetococcaceae</taxon>
        <taxon>Magnetococcus</taxon>
    </lineage>
</organism>
<evidence type="ECO:0000256" key="11">
    <source>
        <dbReference type="ARBA" id="ARBA00023004"/>
    </source>
</evidence>
<dbReference type="GO" id="GO:0042597">
    <property type="term" value="C:periplasmic space"/>
    <property type="evidence" value="ECO:0007669"/>
    <property type="project" value="UniProtKB-SubCell"/>
</dbReference>
<keyword evidence="8 17" id="KW-0732">Signal</keyword>
<feature type="binding site" description="axial binding residue" evidence="15">
    <location>
        <position position="111"/>
    </location>
    <ligand>
        <name>heme c</name>
        <dbReference type="ChEBI" id="CHEBI:61717"/>
        <label>2</label>
    </ligand>
    <ligandPart>
        <name>Fe</name>
        <dbReference type="ChEBI" id="CHEBI:18248"/>
    </ligandPart>
</feature>
<keyword evidence="10 13" id="KW-0249">Electron transport</keyword>
<keyword evidence="6 14" id="KW-0349">Heme</keyword>
<dbReference type="EMBL" id="LO017727">
    <property type="protein sequence ID" value="CRH05589.1"/>
    <property type="molecule type" value="Genomic_DNA"/>
</dbReference>
<feature type="chain" id="PRO_5012322950" description="Periplasmic nitrate reductase, electron transfer subunit" evidence="17">
    <location>
        <begin position="31"/>
        <end position="155"/>
    </location>
</feature>
<accession>A0A1S7LHM5</accession>
<dbReference type="AlphaFoldDB" id="A0A1S7LHM5"/>
<dbReference type="SUPFAM" id="SSF48695">
    <property type="entry name" value="Multiheme cytochromes"/>
    <property type="match status" value="1"/>
</dbReference>
<comment type="PTM">
    <text evidence="14">Binds 2 heme C groups per subunit.</text>
</comment>
<evidence type="ECO:0000256" key="2">
    <source>
        <dbReference type="ARBA" id="ARBA00004418"/>
    </source>
</evidence>
<dbReference type="InterPro" id="IPR005591">
    <property type="entry name" value="NapB"/>
</dbReference>
<evidence type="ECO:0000256" key="13">
    <source>
        <dbReference type="PIRNR" id="PIRNR006105"/>
    </source>
</evidence>
<feature type="binding site" description="axial binding residue" evidence="15">
    <location>
        <position position="76"/>
    </location>
    <ligand>
        <name>heme c</name>
        <dbReference type="ChEBI" id="CHEBI:61717"/>
        <label>1</label>
    </ligand>
    <ligandPart>
        <name>Fe</name>
        <dbReference type="ChEBI" id="CHEBI:18248"/>
    </ligandPart>
</feature>
<feature type="binding site" description="covalent" evidence="14">
    <location>
        <position position="133"/>
    </location>
    <ligand>
        <name>heme c</name>
        <dbReference type="ChEBI" id="CHEBI:61717"/>
        <label>2</label>
    </ligand>
</feature>
<dbReference type="PIRSF" id="PIRSF006105">
    <property type="entry name" value="NapB"/>
    <property type="match status" value="1"/>
</dbReference>
<feature type="binding site" description="covalent" evidence="14">
    <location>
        <position position="93"/>
    </location>
    <ligand>
        <name>heme c</name>
        <dbReference type="ChEBI" id="CHEBI:61717"/>
        <label>1</label>
    </ligand>
</feature>
<dbReference type="PANTHER" id="PTHR38604:SF1">
    <property type="entry name" value="PERIPLASMIC NITRATE REDUCTASE, ELECTRON TRANSFER SUBUNIT"/>
    <property type="match status" value="1"/>
</dbReference>
<dbReference type="FunFam" id="1.10.1130.10:FF:000001">
    <property type="entry name" value="Periplasmic nitrate reductase, electron transfer subunit"/>
    <property type="match status" value="1"/>
</dbReference>
<evidence type="ECO:0000256" key="10">
    <source>
        <dbReference type="ARBA" id="ARBA00022982"/>
    </source>
</evidence>
<comment type="subunit">
    <text evidence="13">Component of the periplasmic nitrate reductase NapAB complex composed of NapA and NapB.</text>
</comment>
<evidence type="ECO:0000256" key="6">
    <source>
        <dbReference type="ARBA" id="ARBA00022617"/>
    </source>
</evidence>
<evidence type="ECO:0000256" key="16">
    <source>
        <dbReference type="SAM" id="MobiDB-lite"/>
    </source>
</evidence>
<proteinExistence type="inferred from homology"/>
<keyword evidence="5 13" id="KW-0813">Transport</keyword>
<dbReference type="PANTHER" id="PTHR38604">
    <property type="entry name" value="PERIPLASMIC NITRATE REDUCTASE, ELECTRON TRANSFER SUBUNIT"/>
    <property type="match status" value="1"/>
</dbReference>
<keyword evidence="7 15" id="KW-0479">Metal-binding</keyword>
<evidence type="ECO:0000256" key="15">
    <source>
        <dbReference type="PIRSR" id="PIRSR006105-2"/>
    </source>
</evidence>
<reference evidence="18" key="1">
    <citation type="submission" date="2015-04" db="EMBL/GenBank/DDBJ databases">
        <authorList>
            <person name="Syromyatnikov M.Y."/>
            <person name="Popov V.N."/>
        </authorList>
    </citation>
    <scope>NUCLEOTIDE SEQUENCE</scope>
    <source>
        <strain evidence="18">MO-1</strain>
    </source>
</reference>
<comment type="subcellular location">
    <subcellularLocation>
        <location evidence="2 13">Periplasm</location>
    </subcellularLocation>
</comment>
<dbReference type="Gene3D" id="1.10.1130.10">
    <property type="entry name" value="Flavocytochrome C3, Chain A"/>
    <property type="match status" value="1"/>
</dbReference>
<dbReference type="GO" id="GO:0046872">
    <property type="term" value="F:metal ion binding"/>
    <property type="evidence" value="ECO:0007669"/>
    <property type="project" value="UniProtKB-KW"/>
</dbReference>
<comment type="function">
    <text evidence="1">Electron transfer subunit of the periplasmic nitrate reductase complex NapAB. Receives electrons from the membrane-anchored tetraheme c-type NapC protein and transfers these to NapA subunit, thus allowing electron flow between membrane and periplasm. Essential for periplasmic nitrate reduction with nitrate as the terminal electron acceptor.</text>
</comment>
<evidence type="ECO:0000256" key="14">
    <source>
        <dbReference type="PIRSR" id="PIRSR006105-1"/>
    </source>
</evidence>
<feature type="compositionally biased region" description="Polar residues" evidence="16">
    <location>
        <begin position="39"/>
        <end position="50"/>
    </location>
</feature>
<feature type="binding site" description="axial binding residue" evidence="15">
    <location>
        <position position="94"/>
    </location>
    <ligand>
        <name>heme c</name>
        <dbReference type="ChEBI" id="CHEBI:61717"/>
        <label>1</label>
    </ligand>
    <ligandPart>
        <name>Fe</name>
        <dbReference type="ChEBI" id="CHEBI:18248"/>
    </ligandPart>
</feature>
<keyword evidence="11 15" id="KW-0408">Iron</keyword>
<feature type="binding site" description="covalent" evidence="14">
    <location>
        <position position="130"/>
    </location>
    <ligand>
        <name>heme c</name>
        <dbReference type="ChEBI" id="CHEBI:61717"/>
        <label>2</label>
    </ligand>
</feature>
<gene>
    <name evidence="18" type="primary">napB</name>
    <name evidence="18" type="ORF">MAGMO_1399</name>
</gene>
<sequence length="155" mass="17299">MNGLGKVMAKAIVLGSLMVGLVLAPQAASANEGGVESLRGTNALTRNSGTPDFKKWNEDQKPIKRDYLQQPPLIPHSVEQYRINLRQNRCLSCHGWDTYKQSGATKVSLTHFRDRYGSEMANISPGRYFCTQCHVPQRNAQPLVENTFKPVDALR</sequence>